<evidence type="ECO:0000313" key="1">
    <source>
        <dbReference type="EMBL" id="GHF36207.1"/>
    </source>
</evidence>
<dbReference type="Proteomes" id="UP000658656">
    <property type="component" value="Unassembled WGS sequence"/>
</dbReference>
<accession>A0A8H9IMV0</accession>
<comment type="caution">
    <text evidence="1">The sequence shown here is derived from an EMBL/GenBank/DDBJ whole genome shotgun (WGS) entry which is preliminary data.</text>
</comment>
<name>A0A8H9IMV0_9PSEU</name>
<evidence type="ECO:0000313" key="2">
    <source>
        <dbReference type="Proteomes" id="UP000658656"/>
    </source>
</evidence>
<dbReference type="EMBL" id="BNAV01000001">
    <property type="protein sequence ID" value="GHF36207.1"/>
    <property type="molecule type" value="Genomic_DNA"/>
</dbReference>
<keyword evidence="2" id="KW-1185">Reference proteome</keyword>
<proteinExistence type="predicted"/>
<sequence>MSTTSVTEDFSQLRADCEFRAEVHDERYRVREAIGVGEWLYDPQLRFATEDGAVVLSDIGGQPERGFDPTAGHGAIYRFTADDRLETISPPGMHGVTAPLRPEQAPPWFGGWGGHLFFIAQAESGRVGAHKGHRLYRMDPADGIPHAFADLPHHGPVGGGVPGAGMTGTFGPKGSPHEGYLFCQSLVNCVVYRIDPDGNAEPYLVMAPPLVERPMMPFLTFVAPDHSQWRDVAGEVIIATRATTYLEHGEAKTDLQYWRIDDSDRSVHPVTGMQWRAGPIAPEGFGPYAGHMFTVDEGSTNLLHASINELNAKPLPYDARILRIAPDGSEHVFVDGIQGGSTTLVFAGNRLVAASSRKSYSTGEYHEPDGSIFVVEPAGS</sequence>
<organism evidence="1 2">
    <name type="scientific">Amycolatopsis bartoniae</name>
    <dbReference type="NCBI Taxonomy" id="941986"/>
    <lineage>
        <taxon>Bacteria</taxon>
        <taxon>Bacillati</taxon>
        <taxon>Actinomycetota</taxon>
        <taxon>Actinomycetes</taxon>
        <taxon>Pseudonocardiales</taxon>
        <taxon>Pseudonocardiaceae</taxon>
        <taxon>Amycolatopsis</taxon>
    </lineage>
</organism>
<dbReference type="RefSeq" id="WP_145936381.1">
    <property type="nucleotide sequence ID" value="NZ_BNAV01000001.1"/>
</dbReference>
<dbReference type="AlphaFoldDB" id="A0A8H9IMV0"/>
<protein>
    <submittedName>
        <fullName evidence="1">Uncharacterized protein</fullName>
    </submittedName>
</protein>
<reference evidence="1" key="1">
    <citation type="journal article" date="2014" name="Int. J. Syst. Evol. Microbiol.">
        <title>Complete genome sequence of Corynebacterium casei LMG S-19264T (=DSM 44701T), isolated from a smear-ripened cheese.</title>
        <authorList>
            <consortium name="US DOE Joint Genome Institute (JGI-PGF)"/>
            <person name="Walter F."/>
            <person name="Albersmeier A."/>
            <person name="Kalinowski J."/>
            <person name="Ruckert C."/>
        </authorList>
    </citation>
    <scope>NUCLEOTIDE SEQUENCE</scope>
    <source>
        <strain evidence="1">CGMCC 4.7679</strain>
    </source>
</reference>
<dbReference type="SUPFAM" id="SSF63825">
    <property type="entry name" value="YWTD domain"/>
    <property type="match status" value="1"/>
</dbReference>
<reference evidence="1" key="2">
    <citation type="submission" date="2020-09" db="EMBL/GenBank/DDBJ databases">
        <authorList>
            <person name="Sun Q."/>
            <person name="Zhou Y."/>
        </authorList>
    </citation>
    <scope>NUCLEOTIDE SEQUENCE</scope>
    <source>
        <strain evidence="1">CGMCC 4.7679</strain>
    </source>
</reference>
<gene>
    <name evidence="1" type="ORF">GCM10017566_06590</name>
</gene>
<dbReference type="OrthoDB" id="9429385at2"/>